<evidence type="ECO:0000313" key="14">
    <source>
        <dbReference type="EMBL" id="RGS38009.1"/>
    </source>
</evidence>
<keyword evidence="10" id="KW-0406">Ion transport</keyword>
<feature type="transmembrane region" description="Helical" evidence="13">
    <location>
        <begin position="161"/>
        <end position="182"/>
    </location>
</feature>
<keyword evidence="5" id="KW-0813">Transport</keyword>
<sequence>MESLLFTREDLKKLIVPLIIEQALALSIGLFDTLMVSSCGEAAVSGVSLVDSISTLLIQILSALATGGAVVCSQYIGKKMPERAKLSAGQLMLIMLLSAGTVMVVILLSYRFLLRAIFGQIDADVMQNAEIYFIISAISYPFLGVYNAGAALFRAIGNSRVSMYTSLVMNVINIGGNAVLIFGLKMGVMGAALATLTARIVSALVMVVLLSGKDNPLCIATPGCMKPQRDVIGKILKIGIPSGVENGMFQIGKLLVSSLTATFGTAAIAANAVANSVAGFANIPGIAIGLAIVTVIGRCIGAGEKEQAKYYSKRLLGLAYAGMVLADLALFVLVKPIIACFALSAEAARIATQLLVSFAICAALIWPLSFTLPNVLRAAGDAKYTMEVSVFSMWVFRVASSYFFAGTMGLGVLGVWIGMYVDWGFRTLLFLIRYRRGKWLEKRVV</sequence>
<accession>A0A395V8W0</accession>
<feature type="transmembrane region" description="Helical" evidence="13">
    <location>
        <begin position="280"/>
        <end position="303"/>
    </location>
</feature>
<feature type="transmembrane region" description="Helical" evidence="13">
    <location>
        <begin position="131"/>
        <end position="149"/>
    </location>
</feature>
<dbReference type="CDD" id="cd13137">
    <property type="entry name" value="MATE_NorM_like"/>
    <property type="match status" value="1"/>
</dbReference>
<feature type="transmembrane region" description="Helical" evidence="13">
    <location>
        <begin position="350"/>
        <end position="372"/>
    </location>
</feature>
<dbReference type="GO" id="GO:0005886">
    <property type="term" value="C:plasma membrane"/>
    <property type="evidence" value="ECO:0007669"/>
    <property type="project" value="UniProtKB-SubCell"/>
</dbReference>
<feature type="transmembrane region" description="Helical" evidence="13">
    <location>
        <begin position="188"/>
        <end position="210"/>
    </location>
</feature>
<comment type="similarity">
    <text evidence="3">Belongs to the multi antimicrobial extrusion (MATE) (TC 2.A.66.1) family.</text>
</comment>
<evidence type="ECO:0000256" key="10">
    <source>
        <dbReference type="ARBA" id="ARBA00023065"/>
    </source>
</evidence>
<dbReference type="GO" id="GO:0042910">
    <property type="term" value="F:xenobiotic transmembrane transporter activity"/>
    <property type="evidence" value="ECO:0007669"/>
    <property type="project" value="InterPro"/>
</dbReference>
<reference evidence="14 15" key="1">
    <citation type="submission" date="2018-08" db="EMBL/GenBank/DDBJ databases">
        <title>A genome reference for cultivated species of the human gut microbiota.</title>
        <authorList>
            <person name="Zou Y."/>
            <person name="Xue W."/>
            <person name="Luo G."/>
        </authorList>
    </citation>
    <scope>NUCLEOTIDE SEQUENCE [LARGE SCALE GENOMIC DNA]</scope>
    <source>
        <strain evidence="14 15">AF22-12AC</strain>
    </source>
</reference>
<dbReference type="PIRSF" id="PIRSF006603">
    <property type="entry name" value="DinF"/>
    <property type="match status" value="1"/>
</dbReference>
<evidence type="ECO:0000256" key="12">
    <source>
        <dbReference type="ARBA" id="ARBA00031636"/>
    </source>
</evidence>
<comment type="subcellular location">
    <subcellularLocation>
        <location evidence="2">Cell membrane</location>
        <topology evidence="2">Multi-pass membrane protein</topology>
    </subcellularLocation>
</comment>
<organism evidence="14 15">
    <name type="scientific">Roseburia hominis</name>
    <dbReference type="NCBI Taxonomy" id="301301"/>
    <lineage>
        <taxon>Bacteria</taxon>
        <taxon>Bacillati</taxon>
        <taxon>Bacillota</taxon>
        <taxon>Clostridia</taxon>
        <taxon>Lachnospirales</taxon>
        <taxon>Lachnospiraceae</taxon>
        <taxon>Roseburia</taxon>
    </lineage>
</organism>
<dbReference type="InterPro" id="IPR048279">
    <property type="entry name" value="MdtK-like"/>
</dbReference>
<evidence type="ECO:0000256" key="5">
    <source>
        <dbReference type="ARBA" id="ARBA00022448"/>
    </source>
</evidence>
<feature type="transmembrane region" description="Helical" evidence="13">
    <location>
        <begin position="254"/>
        <end position="274"/>
    </location>
</feature>
<evidence type="ECO:0000256" key="1">
    <source>
        <dbReference type="ARBA" id="ARBA00003408"/>
    </source>
</evidence>
<name>A0A395V8W0_9FIRM</name>
<protein>
    <recommendedName>
        <fullName evidence="4">Probable multidrug resistance protein NorM</fullName>
    </recommendedName>
    <alternativeName>
        <fullName evidence="12">Multidrug-efflux transporter</fullName>
    </alternativeName>
</protein>
<keyword evidence="6" id="KW-0050">Antiport</keyword>
<dbReference type="RefSeq" id="WP_118097950.1">
    <property type="nucleotide sequence ID" value="NZ_QRVL01000013.1"/>
</dbReference>
<dbReference type="InterPro" id="IPR050222">
    <property type="entry name" value="MATE_MdtK"/>
</dbReference>
<dbReference type="AlphaFoldDB" id="A0A395V8W0"/>
<evidence type="ECO:0000256" key="13">
    <source>
        <dbReference type="SAM" id="Phobius"/>
    </source>
</evidence>
<keyword evidence="9 13" id="KW-1133">Transmembrane helix</keyword>
<dbReference type="PANTHER" id="PTHR43298:SF2">
    <property type="entry name" value="FMN_FAD EXPORTER YEEO-RELATED"/>
    <property type="match status" value="1"/>
</dbReference>
<keyword evidence="11 13" id="KW-0472">Membrane</keyword>
<evidence type="ECO:0000256" key="8">
    <source>
        <dbReference type="ARBA" id="ARBA00022692"/>
    </source>
</evidence>
<evidence type="ECO:0000256" key="11">
    <source>
        <dbReference type="ARBA" id="ARBA00023136"/>
    </source>
</evidence>
<evidence type="ECO:0000256" key="6">
    <source>
        <dbReference type="ARBA" id="ARBA00022449"/>
    </source>
</evidence>
<dbReference type="EMBL" id="QRVL01000013">
    <property type="protein sequence ID" value="RGS38009.1"/>
    <property type="molecule type" value="Genomic_DNA"/>
</dbReference>
<dbReference type="Proteomes" id="UP000266172">
    <property type="component" value="Unassembled WGS sequence"/>
</dbReference>
<evidence type="ECO:0000313" key="15">
    <source>
        <dbReference type="Proteomes" id="UP000266172"/>
    </source>
</evidence>
<comment type="function">
    <text evidence="1">Multidrug efflux pump.</text>
</comment>
<dbReference type="NCBIfam" id="TIGR00797">
    <property type="entry name" value="matE"/>
    <property type="match status" value="1"/>
</dbReference>
<evidence type="ECO:0000256" key="9">
    <source>
        <dbReference type="ARBA" id="ARBA00022989"/>
    </source>
</evidence>
<gene>
    <name evidence="14" type="ORF">DWX93_13315</name>
</gene>
<dbReference type="GO" id="GO:0015297">
    <property type="term" value="F:antiporter activity"/>
    <property type="evidence" value="ECO:0007669"/>
    <property type="project" value="UniProtKB-KW"/>
</dbReference>
<evidence type="ECO:0000256" key="4">
    <source>
        <dbReference type="ARBA" id="ARBA00020268"/>
    </source>
</evidence>
<evidence type="ECO:0000256" key="3">
    <source>
        <dbReference type="ARBA" id="ARBA00010199"/>
    </source>
</evidence>
<evidence type="ECO:0000256" key="7">
    <source>
        <dbReference type="ARBA" id="ARBA00022475"/>
    </source>
</evidence>
<keyword evidence="8 13" id="KW-0812">Transmembrane</keyword>
<feature type="transmembrane region" description="Helical" evidence="13">
    <location>
        <begin position="56"/>
        <end position="76"/>
    </location>
</feature>
<feature type="transmembrane region" description="Helical" evidence="13">
    <location>
        <begin position="315"/>
        <end position="344"/>
    </location>
</feature>
<dbReference type="GO" id="GO:0006811">
    <property type="term" value="P:monoatomic ion transport"/>
    <property type="evidence" value="ECO:0007669"/>
    <property type="project" value="UniProtKB-KW"/>
</dbReference>
<feature type="transmembrane region" description="Helical" evidence="13">
    <location>
        <begin position="14"/>
        <end position="36"/>
    </location>
</feature>
<dbReference type="PANTHER" id="PTHR43298">
    <property type="entry name" value="MULTIDRUG RESISTANCE PROTEIN NORM-RELATED"/>
    <property type="match status" value="1"/>
</dbReference>
<feature type="transmembrane region" description="Helical" evidence="13">
    <location>
        <begin position="88"/>
        <end position="111"/>
    </location>
</feature>
<dbReference type="Pfam" id="PF01554">
    <property type="entry name" value="MatE"/>
    <property type="match status" value="2"/>
</dbReference>
<dbReference type="InterPro" id="IPR002528">
    <property type="entry name" value="MATE_fam"/>
</dbReference>
<evidence type="ECO:0000256" key="2">
    <source>
        <dbReference type="ARBA" id="ARBA00004651"/>
    </source>
</evidence>
<proteinExistence type="inferred from homology"/>
<keyword evidence="7" id="KW-1003">Cell membrane</keyword>
<comment type="caution">
    <text evidence="14">The sequence shown here is derived from an EMBL/GenBank/DDBJ whole genome shotgun (WGS) entry which is preliminary data.</text>
</comment>